<dbReference type="AlphaFoldDB" id="A0A5C6DPB2"/>
<reference evidence="2 3" key="1">
    <citation type="submission" date="2019-02" db="EMBL/GenBank/DDBJ databases">
        <title>Deep-cultivation of Planctomycetes and their phenomic and genomic characterization uncovers novel biology.</title>
        <authorList>
            <person name="Wiegand S."/>
            <person name="Jogler M."/>
            <person name="Boedeker C."/>
            <person name="Pinto D."/>
            <person name="Vollmers J."/>
            <person name="Rivas-Marin E."/>
            <person name="Kohn T."/>
            <person name="Peeters S.H."/>
            <person name="Heuer A."/>
            <person name="Rast P."/>
            <person name="Oberbeckmann S."/>
            <person name="Bunk B."/>
            <person name="Jeske O."/>
            <person name="Meyerdierks A."/>
            <person name="Storesund J.E."/>
            <person name="Kallscheuer N."/>
            <person name="Luecker S."/>
            <person name="Lage O.M."/>
            <person name="Pohl T."/>
            <person name="Merkel B.J."/>
            <person name="Hornburger P."/>
            <person name="Mueller R.-W."/>
            <person name="Bruemmer F."/>
            <person name="Labrenz M."/>
            <person name="Spormann A.M."/>
            <person name="Op Den Camp H."/>
            <person name="Overmann J."/>
            <person name="Amann R."/>
            <person name="Jetten M.S.M."/>
            <person name="Mascher T."/>
            <person name="Medema M.H."/>
            <person name="Devos D.P."/>
            <person name="Kaster A.-K."/>
            <person name="Ovreas L."/>
            <person name="Rohde M."/>
            <person name="Galperin M.Y."/>
            <person name="Jogler C."/>
        </authorList>
    </citation>
    <scope>NUCLEOTIDE SEQUENCE [LARGE SCALE GENOMIC DNA]</scope>
    <source>
        <strain evidence="2 3">Q31b</strain>
    </source>
</reference>
<name>A0A5C6DPB2_9BACT</name>
<evidence type="ECO:0000256" key="1">
    <source>
        <dbReference type="SAM" id="MobiDB-lite"/>
    </source>
</evidence>
<comment type="caution">
    <text evidence="2">The sequence shown here is derived from an EMBL/GenBank/DDBJ whole genome shotgun (WGS) entry which is preliminary data.</text>
</comment>
<organism evidence="2 3">
    <name type="scientific">Novipirellula aureliae</name>
    <dbReference type="NCBI Taxonomy" id="2527966"/>
    <lineage>
        <taxon>Bacteria</taxon>
        <taxon>Pseudomonadati</taxon>
        <taxon>Planctomycetota</taxon>
        <taxon>Planctomycetia</taxon>
        <taxon>Pirellulales</taxon>
        <taxon>Pirellulaceae</taxon>
        <taxon>Novipirellula</taxon>
    </lineage>
</organism>
<sequence length="86" mass="9611">MRSHAKSRGGRTRTRDKGIMSHTETIENTGKNDTSEGVVSLVYPRNKDEVELLVLFQSMHGAARDEVLALARRLESRIASEEQTNA</sequence>
<feature type="compositionally biased region" description="Polar residues" evidence="1">
    <location>
        <begin position="22"/>
        <end position="34"/>
    </location>
</feature>
<evidence type="ECO:0000313" key="3">
    <source>
        <dbReference type="Proteomes" id="UP000315471"/>
    </source>
</evidence>
<proteinExistence type="predicted"/>
<feature type="compositionally biased region" description="Basic residues" evidence="1">
    <location>
        <begin position="1"/>
        <end position="12"/>
    </location>
</feature>
<evidence type="ECO:0000313" key="2">
    <source>
        <dbReference type="EMBL" id="TWU36639.1"/>
    </source>
</evidence>
<protein>
    <submittedName>
        <fullName evidence="2">Uncharacterized protein</fullName>
    </submittedName>
</protein>
<dbReference type="Proteomes" id="UP000315471">
    <property type="component" value="Unassembled WGS sequence"/>
</dbReference>
<keyword evidence="3" id="KW-1185">Reference proteome</keyword>
<dbReference type="EMBL" id="SJPY01000008">
    <property type="protein sequence ID" value="TWU36639.1"/>
    <property type="molecule type" value="Genomic_DNA"/>
</dbReference>
<gene>
    <name evidence="2" type="ORF">Q31b_49200</name>
</gene>
<accession>A0A5C6DPB2</accession>
<feature type="region of interest" description="Disordered" evidence="1">
    <location>
        <begin position="1"/>
        <end position="34"/>
    </location>
</feature>